<dbReference type="RefSeq" id="WP_263126077.1">
    <property type="nucleotide sequence ID" value="NZ_CP106753.1"/>
</dbReference>
<dbReference type="Proteomes" id="UP001061302">
    <property type="component" value="Chromosome"/>
</dbReference>
<protein>
    <recommendedName>
        <fullName evidence="3">EAL domain-containing protein</fullName>
    </recommendedName>
</protein>
<keyword evidence="2" id="KW-1185">Reference proteome</keyword>
<evidence type="ECO:0000313" key="1">
    <source>
        <dbReference type="EMBL" id="UXY16693.1"/>
    </source>
</evidence>
<name>A0ABY6DXX8_9NEIS</name>
<evidence type="ECO:0000313" key="2">
    <source>
        <dbReference type="Proteomes" id="UP001061302"/>
    </source>
</evidence>
<accession>A0ABY6DXX8</accession>
<dbReference type="EMBL" id="CP106753">
    <property type="protein sequence ID" value="UXY16693.1"/>
    <property type="molecule type" value="Genomic_DNA"/>
</dbReference>
<reference evidence="1" key="1">
    <citation type="submission" date="2022-10" db="EMBL/GenBank/DDBJ databases">
        <title>Chitiniphilus purpureus sp. nov., a novel chitin-degrading bacterium isolated from crawfish pond sediment.</title>
        <authorList>
            <person name="Li K."/>
        </authorList>
    </citation>
    <scope>NUCLEOTIDE SEQUENCE</scope>
    <source>
        <strain evidence="1">CD1</strain>
    </source>
</reference>
<proteinExistence type="predicted"/>
<gene>
    <name evidence="1" type="ORF">N8I74_06640</name>
</gene>
<organism evidence="1 2">
    <name type="scientific">Chitiniphilus purpureus</name>
    <dbReference type="NCBI Taxonomy" id="2981137"/>
    <lineage>
        <taxon>Bacteria</taxon>
        <taxon>Pseudomonadati</taxon>
        <taxon>Pseudomonadota</taxon>
        <taxon>Betaproteobacteria</taxon>
        <taxon>Neisseriales</taxon>
        <taxon>Chitinibacteraceae</taxon>
        <taxon>Chitiniphilus</taxon>
    </lineage>
</organism>
<evidence type="ECO:0008006" key="3">
    <source>
        <dbReference type="Google" id="ProtNLM"/>
    </source>
</evidence>
<sequence length="50" mass="5669">MRSQIRIVEFIDATELFDVVQLFRTMGYRVVAIGIDSYRASKTIPYGVAA</sequence>